<reference evidence="1" key="1">
    <citation type="journal article" date="2022" name="bioRxiv">
        <title>Genomics of Preaxostyla Flagellates Illuminates Evolutionary Transitions and the Path Towards Mitochondrial Loss.</title>
        <authorList>
            <person name="Novak L.V.F."/>
            <person name="Treitli S.C."/>
            <person name="Pyrih J."/>
            <person name="Halakuc P."/>
            <person name="Pipaliya S.V."/>
            <person name="Vacek V."/>
            <person name="Brzon O."/>
            <person name="Soukal P."/>
            <person name="Eme L."/>
            <person name="Dacks J.B."/>
            <person name="Karnkowska A."/>
            <person name="Elias M."/>
            <person name="Hampl V."/>
        </authorList>
    </citation>
    <scope>NUCLEOTIDE SEQUENCE</scope>
    <source>
        <strain evidence="1">RCP-MX</strain>
    </source>
</reference>
<evidence type="ECO:0000313" key="1">
    <source>
        <dbReference type="EMBL" id="KAJ4455663.1"/>
    </source>
</evidence>
<dbReference type="InterPro" id="IPR032675">
    <property type="entry name" value="LRR_dom_sf"/>
</dbReference>
<gene>
    <name evidence="1" type="ORF">PAPYR_9310</name>
</gene>
<proteinExistence type="predicted"/>
<dbReference type="SUPFAM" id="SSF52047">
    <property type="entry name" value="RNI-like"/>
    <property type="match status" value="2"/>
</dbReference>
<evidence type="ECO:0008006" key="3">
    <source>
        <dbReference type="Google" id="ProtNLM"/>
    </source>
</evidence>
<protein>
    <recommendedName>
        <fullName evidence="3">F-box domain-containing protein</fullName>
    </recommendedName>
</protein>
<name>A0ABQ8UA93_9EUKA</name>
<dbReference type="PANTHER" id="PTHR13318">
    <property type="entry name" value="PARTNER OF PAIRED, ISOFORM B-RELATED"/>
    <property type="match status" value="1"/>
</dbReference>
<sequence>MLESLPIDLLQFLVEMSDWPLKTYCQFIGLSRSLRTKFRGRLHNLNFEFPRDDDDSTDSSQRYAPVLRPDTLAALMAPCQNSLRSLALPSGCSLTGCGREEASFAGWVDAAFGGGLGATLRSLTIRSLEGLSSGALRRMLGHMSALEHFSVTFHLPDDGAPGEVLAMLCPACPHLRTLHLETERCSVSVYLFKEVSCAPLAGCPELVELTLGDFPVNVASLNSVLPRLPLLQVLRAARAFSETLPEHPTPLDFSLLPHPEQLRILTHPTPSAHFELLTGLEEYVGCPDEAIFPTLAPHLRRVVAVTELWGDMPVAMPHLAEFEGQYHRCPPAAWQTLERATLYGTSHADLRLVAPRLRHLAVLPGPRAEVASVKHLDVPSLESLDLYVGDKNVGVDLHSPSLRSLTLRAYSGHKPILPWPSSCGGRFDHLRTLNIEQSPEPLPQPDMATVLSALALAPNLTTLKGIALTDHAHLPLLANLCTGALLPQLTHLDAITTPGPKGLRLQCSSPTLRVLAIHLYNQLSRHVLQIIGPGLVRLHVEAKRMPPLTIEASQLRSCRLEARAYQPPVRLTAPALRWLSFECHNDNISALPAVLTGLPALRQLRLVVPWLPAVIPQILMTAPGHPLIDLTLLVRGSARTVPLEVTLPPWVRSLEVMEQAVEVRLHEGPGLESIDVARAVKLSLDDGAWPNLVRVTSHPARFTATAFPPPTGVPSGCRVAIRYLY</sequence>
<organism evidence="1 2">
    <name type="scientific">Paratrimastix pyriformis</name>
    <dbReference type="NCBI Taxonomy" id="342808"/>
    <lineage>
        <taxon>Eukaryota</taxon>
        <taxon>Metamonada</taxon>
        <taxon>Preaxostyla</taxon>
        <taxon>Paratrimastigidae</taxon>
        <taxon>Paratrimastix</taxon>
    </lineage>
</organism>
<dbReference type="Gene3D" id="3.80.10.10">
    <property type="entry name" value="Ribonuclease Inhibitor"/>
    <property type="match status" value="2"/>
</dbReference>
<keyword evidence="2" id="KW-1185">Reference proteome</keyword>
<accession>A0ABQ8UA93</accession>
<comment type="caution">
    <text evidence="1">The sequence shown here is derived from an EMBL/GenBank/DDBJ whole genome shotgun (WGS) entry which is preliminary data.</text>
</comment>
<dbReference type="Proteomes" id="UP001141327">
    <property type="component" value="Unassembled WGS sequence"/>
</dbReference>
<dbReference type="EMBL" id="JAPMOS010000097">
    <property type="protein sequence ID" value="KAJ4455663.1"/>
    <property type="molecule type" value="Genomic_DNA"/>
</dbReference>
<evidence type="ECO:0000313" key="2">
    <source>
        <dbReference type="Proteomes" id="UP001141327"/>
    </source>
</evidence>